<evidence type="ECO:0000313" key="2">
    <source>
        <dbReference type="Proteomes" id="UP000247078"/>
    </source>
</evidence>
<dbReference type="Proteomes" id="UP000247078">
    <property type="component" value="Unassembled WGS sequence"/>
</dbReference>
<protein>
    <recommendedName>
        <fullName evidence="3">DUF2971 domain-containing protein</fullName>
    </recommendedName>
</protein>
<organism evidence="1 2">
    <name type="scientific">Paenibacillus pabuli</name>
    <dbReference type="NCBI Taxonomy" id="1472"/>
    <lineage>
        <taxon>Bacteria</taxon>
        <taxon>Bacillati</taxon>
        <taxon>Bacillota</taxon>
        <taxon>Bacilli</taxon>
        <taxon>Bacillales</taxon>
        <taxon>Paenibacillaceae</taxon>
        <taxon>Paenibacillus</taxon>
    </lineage>
</organism>
<dbReference type="EMBL" id="QGTZ01000029">
    <property type="protein sequence ID" value="PWW31604.1"/>
    <property type="molecule type" value="Genomic_DNA"/>
</dbReference>
<sequence>MRRPPSIRWVVNTGTLAEINVIQKREVIFVAYTHEEWNKRVTSRSDLSGYLYHLTKAKVDKDGKITLNAIDRLMKIINERKLIGSSTESGFITGDRKAVCFQDTPISSLMENIVHEKDYRDKLGGKIRYVSVGLAFPKPYIFQKGGRPVFYESKEVAKQILPKTEWWRIVDYNLMNKNHLIDWTHEREWRLPLDEFIFELSKVTIILPNQQMFLAFMDKISQEDLKQIQGIVQTSVVIF</sequence>
<name>A0A855XLQ5_9BACL</name>
<proteinExistence type="predicted"/>
<gene>
    <name evidence="1" type="ORF">DET56_1293</name>
</gene>
<dbReference type="AlphaFoldDB" id="A0A855XLQ5"/>
<evidence type="ECO:0008006" key="3">
    <source>
        <dbReference type="Google" id="ProtNLM"/>
    </source>
</evidence>
<evidence type="ECO:0000313" key="1">
    <source>
        <dbReference type="EMBL" id="PWW31604.1"/>
    </source>
</evidence>
<accession>A0A855XLQ5</accession>
<comment type="caution">
    <text evidence="1">The sequence shown here is derived from an EMBL/GenBank/DDBJ whole genome shotgun (WGS) entry which is preliminary data.</text>
</comment>
<reference evidence="1 2" key="1">
    <citation type="submission" date="2018-05" db="EMBL/GenBank/DDBJ databases">
        <title>Freshwater and sediment microbial communities from various areas in North America, analyzing microbe dynamics in response to fracking.</title>
        <authorList>
            <person name="Lamendella R."/>
        </authorList>
    </citation>
    <scope>NUCLEOTIDE SEQUENCE [LARGE SCALE GENOMIC DNA]</scope>
    <source>
        <strain evidence="1 2">DB-3</strain>
    </source>
</reference>